<dbReference type="Proteomes" id="UP000507470">
    <property type="component" value="Unassembled WGS sequence"/>
</dbReference>
<keyword evidence="3" id="KW-1185">Reference proteome</keyword>
<organism evidence="2 3">
    <name type="scientific">Mytilus coruscus</name>
    <name type="common">Sea mussel</name>
    <dbReference type="NCBI Taxonomy" id="42192"/>
    <lineage>
        <taxon>Eukaryota</taxon>
        <taxon>Metazoa</taxon>
        <taxon>Spiralia</taxon>
        <taxon>Lophotrochozoa</taxon>
        <taxon>Mollusca</taxon>
        <taxon>Bivalvia</taxon>
        <taxon>Autobranchia</taxon>
        <taxon>Pteriomorphia</taxon>
        <taxon>Mytilida</taxon>
        <taxon>Mytiloidea</taxon>
        <taxon>Mytilidae</taxon>
        <taxon>Mytilinae</taxon>
        <taxon>Mytilus</taxon>
    </lineage>
</organism>
<gene>
    <name evidence="2" type="ORF">MCOR_570</name>
</gene>
<reference evidence="2 3" key="1">
    <citation type="submission" date="2020-06" db="EMBL/GenBank/DDBJ databases">
        <authorList>
            <person name="Li R."/>
            <person name="Bekaert M."/>
        </authorList>
    </citation>
    <scope>NUCLEOTIDE SEQUENCE [LARGE SCALE GENOMIC DNA]</scope>
    <source>
        <strain evidence="3">wild</strain>
    </source>
</reference>
<accession>A0A6J7ZV28</accession>
<name>A0A6J7ZV28_MYTCO</name>
<feature type="region of interest" description="Disordered" evidence="1">
    <location>
        <begin position="210"/>
        <end position="238"/>
    </location>
</feature>
<dbReference type="OrthoDB" id="9934401at2759"/>
<evidence type="ECO:0000256" key="1">
    <source>
        <dbReference type="SAM" id="MobiDB-lite"/>
    </source>
</evidence>
<evidence type="ECO:0000313" key="3">
    <source>
        <dbReference type="Proteomes" id="UP000507470"/>
    </source>
</evidence>
<feature type="compositionally biased region" description="Basic and acidic residues" evidence="1">
    <location>
        <begin position="225"/>
        <end position="238"/>
    </location>
</feature>
<feature type="region of interest" description="Disordered" evidence="1">
    <location>
        <begin position="86"/>
        <end position="110"/>
    </location>
</feature>
<feature type="compositionally biased region" description="Polar residues" evidence="1">
    <location>
        <begin position="210"/>
        <end position="219"/>
    </location>
</feature>
<feature type="compositionally biased region" description="Low complexity" evidence="1">
    <location>
        <begin position="46"/>
        <end position="59"/>
    </location>
</feature>
<feature type="region of interest" description="Disordered" evidence="1">
    <location>
        <begin position="843"/>
        <end position="863"/>
    </location>
</feature>
<feature type="region of interest" description="Disordered" evidence="1">
    <location>
        <begin position="36"/>
        <end position="71"/>
    </location>
</feature>
<dbReference type="AlphaFoldDB" id="A0A6J7ZV28"/>
<evidence type="ECO:0000313" key="2">
    <source>
        <dbReference type="EMBL" id="CAC5356360.1"/>
    </source>
</evidence>
<dbReference type="EMBL" id="CACVKT020000154">
    <property type="protein sequence ID" value="CAC5356360.1"/>
    <property type="molecule type" value="Genomic_DNA"/>
</dbReference>
<protein>
    <submittedName>
        <fullName evidence="2">Uncharacterized protein</fullName>
    </submittedName>
</protein>
<feature type="compositionally biased region" description="Basic and acidic residues" evidence="1">
    <location>
        <begin position="87"/>
        <end position="110"/>
    </location>
</feature>
<feature type="compositionally biased region" description="Basic and acidic residues" evidence="1">
    <location>
        <begin position="61"/>
        <end position="71"/>
    </location>
</feature>
<proteinExistence type="predicted"/>
<feature type="compositionally biased region" description="Polar residues" evidence="1">
    <location>
        <begin position="36"/>
        <end position="45"/>
    </location>
</feature>
<sequence>MMSSTKLELDALNKSDDITLYHDNFTVEKALQNNGTQDSTKYENNSVMSSQQSSYLQSQTPDKEKTKQKNKEQLLKLMASGEISEECNGKQFEETTEKTEFFSNETPKESKPPVVLFTEIQKNENGNSFGTSDTESRNDLTEHDYPIYTTENNDKMIKQAETLHETLLLPNLDEKHIKPERSQIVDGPQVHFASPLLVYHEYTISECSSRTETMDSDSSMEIPELETRSNESCTENKKRGINNAPLKVLEESMELSIITHKTEEISDTSMKVSEDDVHSAMCSDKFENKSTGNTSVTISKHTVMPLIYSDKLSKERVQVVPISSCENQMVNDSECLILSNDSSQEDKIISEVRNILENLIVQCCDINDEFYKNDFEVKHTSEPNCTLAMLNVSFEENGLSQFSQYEKKELETFSDLNGQETREVITKDFTKFDIDELDETILLNSNRQQSSDDINFENSVLEELSPTENCKLVVIELKPPVNSETENNISQMGDLANISNTPNYSDKAKILKEENEEKVNQILSPKCLESKCEIEGSEIEMSSCENQVTYISSHSQQDVEEQSNSQFQIFDSVNESTESQTEMNKSCVHMEKIKPLNRLNDKTNSQKYIYENLDISEREESVDQCIINFDNPRKGDGDLNNNKSDVQDLCAEAQKEGDNCYSISTKDVEQSNNVTIEIANASESLKIDHEQTCNGNDEHLDKKQNILKEFPVDFTDRKQKSDLIDDVREDDTTSIKISTNVLKNYNLDKDQESNVPITESDIDFNDLSNSKNQQQEFNPCYESSESIVINKQLDLHLNAVMEDANLQVQESSSINQNDEESLIKVKENHLSLNYLQNSLTKGRLDRKRSVKETGTEDEEPSAKVSVYHSISEGLDQYKYAEVRLVDKEGIQHEDGTLPEPVIKMTEELIYNDKIKECCAKEQMDQTVPDESDCGIKLTTETLYSQHMDKKEDTDICTLEMKGDGRSILPEEIMLGDYICREKNDFVDNSMVQAFKWKYVPSIDLDSVVPNCDGENEANPLLPAPIKTCKKPYRLGLSKRQKLSSLHPKLKRV</sequence>